<keyword evidence="3" id="KW-1185">Reference proteome</keyword>
<evidence type="ECO:0000256" key="1">
    <source>
        <dbReference type="SAM" id="MobiDB-lite"/>
    </source>
</evidence>
<evidence type="ECO:0000313" key="3">
    <source>
        <dbReference type="Proteomes" id="UP000694044"/>
    </source>
</evidence>
<sequence>MPPLTATPKALEPVVLAPTASVDAVRDAWLEKVFGPRRHCHEDNQRPLESKSRQAAFVNNTTADDAHSYRDELNKCIAQATANLSNGDADPLADADEESSDDDELTSSYPATSSGYSDVFDLGSEGEDDYVEPPVEVPRRYRSQDLQGGVLVGGDCVLFTNWAFKRLQQRRRRLSPIPERRDAGEYELPPADEEKAAKGVYSGQIVEL</sequence>
<dbReference type="OrthoDB" id="122610at2759"/>
<feature type="region of interest" description="Disordered" evidence="1">
    <location>
        <begin position="175"/>
        <end position="208"/>
    </location>
</feature>
<dbReference type="EMBL" id="JAGDFM010000501">
    <property type="protein sequence ID" value="KAG7377635.1"/>
    <property type="molecule type" value="Genomic_DNA"/>
</dbReference>
<dbReference type="Proteomes" id="UP000694044">
    <property type="component" value="Unassembled WGS sequence"/>
</dbReference>
<dbReference type="AlphaFoldDB" id="A0A8T1V9H1"/>
<comment type="caution">
    <text evidence="2">The sequence shown here is derived from an EMBL/GenBank/DDBJ whole genome shotgun (WGS) entry which is preliminary data.</text>
</comment>
<evidence type="ECO:0000313" key="2">
    <source>
        <dbReference type="EMBL" id="KAG7377635.1"/>
    </source>
</evidence>
<feature type="compositionally biased region" description="Polar residues" evidence="1">
    <location>
        <begin position="106"/>
        <end position="116"/>
    </location>
</feature>
<feature type="compositionally biased region" description="Acidic residues" evidence="1">
    <location>
        <begin position="91"/>
        <end position="105"/>
    </location>
</feature>
<organism evidence="2 3">
    <name type="scientific">Phytophthora pseudosyringae</name>
    <dbReference type="NCBI Taxonomy" id="221518"/>
    <lineage>
        <taxon>Eukaryota</taxon>
        <taxon>Sar</taxon>
        <taxon>Stramenopiles</taxon>
        <taxon>Oomycota</taxon>
        <taxon>Peronosporomycetes</taxon>
        <taxon>Peronosporales</taxon>
        <taxon>Peronosporaceae</taxon>
        <taxon>Phytophthora</taxon>
    </lineage>
</organism>
<proteinExistence type="predicted"/>
<accession>A0A8T1V9H1</accession>
<protein>
    <submittedName>
        <fullName evidence="2">Uncharacterized protein</fullName>
    </submittedName>
</protein>
<gene>
    <name evidence="2" type="ORF">PHYPSEUDO_011382</name>
</gene>
<feature type="region of interest" description="Disordered" evidence="1">
    <location>
        <begin position="85"/>
        <end position="129"/>
    </location>
</feature>
<reference evidence="2" key="1">
    <citation type="submission" date="2021-02" db="EMBL/GenBank/DDBJ databases">
        <authorList>
            <person name="Palmer J.M."/>
        </authorList>
    </citation>
    <scope>NUCLEOTIDE SEQUENCE</scope>
    <source>
        <strain evidence="2">SCRP734</strain>
    </source>
</reference>
<name>A0A8T1V9H1_9STRA</name>